<dbReference type="InterPro" id="IPR011009">
    <property type="entry name" value="Kinase-like_dom_sf"/>
</dbReference>
<keyword evidence="3" id="KW-0547">Nucleotide-binding</keyword>
<accession>A0A7G5BYL6</accession>
<dbReference type="GO" id="GO:0005524">
    <property type="term" value="F:ATP binding"/>
    <property type="evidence" value="ECO:0007669"/>
    <property type="project" value="UniProtKB-KW"/>
</dbReference>
<dbReference type="Proteomes" id="UP000515679">
    <property type="component" value="Chromosome"/>
</dbReference>
<evidence type="ECO:0000313" key="7">
    <source>
        <dbReference type="EMBL" id="QMV42050.1"/>
    </source>
</evidence>
<keyword evidence="8" id="KW-1185">Reference proteome</keyword>
<dbReference type="GO" id="GO:0004674">
    <property type="term" value="F:protein serine/threonine kinase activity"/>
    <property type="evidence" value="ECO:0007669"/>
    <property type="project" value="UniProtKB-EC"/>
</dbReference>
<dbReference type="InterPro" id="IPR000719">
    <property type="entry name" value="Prot_kinase_dom"/>
</dbReference>
<dbReference type="EC" id="2.7.11.1" evidence="1"/>
<dbReference type="Gene3D" id="1.10.510.10">
    <property type="entry name" value="Transferase(Phosphotransferase) domain 1"/>
    <property type="match status" value="1"/>
</dbReference>
<dbReference type="SUPFAM" id="SSF56112">
    <property type="entry name" value="Protein kinase-like (PK-like)"/>
    <property type="match status" value="1"/>
</dbReference>
<proteinExistence type="predicted"/>
<dbReference type="PROSITE" id="PS50011">
    <property type="entry name" value="PROTEIN_KINASE_DOM"/>
    <property type="match status" value="1"/>
</dbReference>
<evidence type="ECO:0000313" key="8">
    <source>
        <dbReference type="Proteomes" id="UP000515679"/>
    </source>
</evidence>
<sequence length="205" mass="23167">MIIGNDKKLEDYVTDPPLELAVFFELSIILTEMVCREHQQNAVIGCLSPLNISVRWEEKTARLTESGEGRTAYRSPEQSGRINRVPDGRSDLYVLGVILYELLTGRLPFFPESEEDWDAAHIHRTPRPLFDIRPEGDGSPQAILMKLLAKCPEDRYQSAYGLLDDLKQCREMLDSSGSLTAFEVGRLDKIRSLRYPIRGTGASPQ</sequence>
<gene>
    <name evidence="7" type="ORF">FPL14_13215</name>
</gene>
<evidence type="ECO:0000256" key="3">
    <source>
        <dbReference type="ARBA" id="ARBA00022741"/>
    </source>
</evidence>
<keyword evidence="5" id="KW-0067">ATP-binding</keyword>
<dbReference type="KEGG" id="cchl:FPL14_13215"/>
<dbReference type="EMBL" id="CP041969">
    <property type="protein sequence ID" value="QMV42050.1"/>
    <property type="molecule type" value="Genomic_DNA"/>
</dbReference>
<keyword evidence="2" id="KW-0808">Transferase</keyword>
<organism evidence="7 8">
    <name type="scientific">Cohnella cholangitidis</name>
    <dbReference type="NCBI Taxonomy" id="2598458"/>
    <lineage>
        <taxon>Bacteria</taxon>
        <taxon>Bacillati</taxon>
        <taxon>Bacillota</taxon>
        <taxon>Bacilli</taxon>
        <taxon>Bacillales</taxon>
        <taxon>Paenibacillaceae</taxon>
        <taxon>Cohnella</taxon>
    </lineage>
</organism>
<evidence type="ECO:0000256" key="5">
    <source>
        <dbReference type="ARBA" id="ARBA00022840"/>
    </source>
</evidence>
<name>A0A7G5BYL6_9BACL</name>
<dbReference type="RefSeq" id="WP_182303450.1">
    <property type="nucleotide sequence ID" value="NZ_CP041969.1"/>
</dbReference>
<evidence type="ECO:0000256" key="1">
    <source>
        <dbReference type="ARBA" id="ARBA00012513"/>
    </source>
</evidence>
<evidence type="ECO:0000256" key="4">
    <source>
        <dbReference type="ARBA" id="ARBA00022777"/>
    </source>
</evidence>
<evidence type="ECO:0000256" key="2">
    <source>
        <dbReference type="ARBA" id="ARBA00022679"/>
    </source>
</evidence>
<protein>
    <recommendedName>
        <fullName evidence="1">non-specific serine/threonine protein kinase</fullName>
        <ecNumber evidence="1">2.7.11.1</ecNumber>
    </recommendedName>
</protein>
<dbReference type="PANTHER" id="PTHR43289:SF6">
    <property type="entry name" value="SERINE_THREONINE-PROTEIN KINASE NEKL-3"/>
    <property type="match status" value="1"/>
</dbReference>
<keyword evidence="4" id="KW-0418">Kinase</keyword>
<feature type="domain" description="Protein kinase" evidence="6">
    <location>
        <begin position="1"/>
        <end position="173"/>
    </location>
</feature>
<evidence type="ECO:0000259" key="6">
    <source>
        <dbReference type="PROSITE" id="PS50011"/>
    </source>
</evidence>
<dbReference type="AlphaFoldDB" id="A0A7G5BYL6"/>
<dbReference type="PANTHER" id="PTHR43289">
    <property type="entry name" value="MITOGEN-ACTIVATED PROTEIN KINASE KINASE KINASE 20-RELATED"/>
    <property type="match status" value="1"/>
</dbReference>
<reference evidence="7 8" key="1">
    <citation type="submission" date="2019-07" db="EMBL/GenBank/DDBJ databases">
        <authorList>
            <person name="Kim J.K."/>
            <person name="Cheong H.-M."/>
            <person name="Choi Y."/>
            <person name="Hwang K.J."/>
            <person name="Lee S."/>
            <person name="Choi C."/>
        </authorList>
    </citation>
    <scope>NUCLEOTIDE SEQUENCE [LARGE SCALE GENOMIC DNA]</scope>
    <source>
        <strain evidence="7 8">KS 22</strain>
    </source>
</reference>